<proteinExistence type="predicted"/>
<evidence type="ECO:0000313" key="3">
    <source>
        <dbReference type="Proteomes" id="UP001586593"/>
    </source>
</evidence>
<evidence type="ECO:0000256" key="1">
    <source>
        <dbReference type="SAM" id="MobiDB-lite"/>
    </source>
</evidence>
<sequence length="112" mass="11964">MSRLFVRRGGGPHRRCTVSTPLPTQSASHGDAQQQATAPGPRSRPRGPQDGGGGRAEGSKGLHQLPTPEDEVSPRREPDRLPPLPALGPALYLRAARQCRLPARVDPDGRPV</sequence>
<dbReference type="Proteomes" id="UP001586593">
    <property type="component" value="Unassembled WGS sequence"/>
</dbReference>
<comment type="caution">
    <text evidence="2">The sequence shown here is derived from an EMBL/GenBank/DDBJ whole genome shotgun (WGS) entry which is preliminary data.</text>
</comment>
<feature type="compositionally biased region" description="Polar residues" evidence="1">
    <location>
        <begin position="17"/>
        <end position="37"/>
    </location>
</feature>
<dbReference type="EMBL" id="JAZHXJ010003338">
    <property type="protein sequence ID" value="KAL1835235.1"/>
    <property type="molecule type" value="Genomic_DNA"/>
</dbReference>
<keyword evidence="3" id="KW-1185">Reference proteome</keyword>
<evidence type="ECO:0000313" key="2">
    <source>
        <dbReference type="EMBL" id="KAL1835235.1"/>
    </source>
</evidence>
<organism evidence="2 3">
    <name type="scientific">Phialemonium thermophilum</name>
    <dbReference type="NCBI Taxonomy" id="223376"/>
    <lineage>
        <taxon>Eukaryota</taxon>
        <taxon>Fungi</taxon>
        <taxon>Dikarya</taxon>
        <taxon>Ascomycota</taxon>
        <taxon>Pezizomycotina</taxon>
        <taxon>Sordariomycetes</taxon>
        <taxon>Sordariomycetidae</taxon>
        <taxon>Cephalothecales</taxon>
        <taxon>Cephalothecaceae</taxon>
        <taxon>Phialemonium</taxon>
    </lineage>
</organism>
<protein>
    <submittedName>
        <fullName evidence="2">Uncharacterized protein</fullName>
    </submittedName>
</protein>
<feature type="region of interest" description="Disordered" evidence="1">
    <location>
        <begin position="1"/>
        <end position="89"/>
    </location>
</feature>
<reference evidence="2 3" key="1">
    <citation type="journal article" date="2024" name="Commun. Biol.">
        <title>Comparative genomic analysis of thermophilic fungi reveals convergent evolutionary adaptations and gene losses.</title>
        <authorList>
            <person name="Steindorff A.S."/>
            <person name="Aguilar-Pontes M.V."/>
            <person name="Robinson A.J."/>
            <person name="Andreopoulos B."/>
            <person name="LaButti K."/>
            <person name="Kuo A."/>
            <person name="Mondo S."/>
            <person name="Riley R."/>
            <person name="Otillar R."/>
            <person name="Haridas S."/>
            <person name="Lipzen A."/>
            <person name="Grimwood J."/>
            <person name="Schmutz J."/>
            <person name="Clum A."/>
            <person name="Reid I.D."/>
            <person name="Moisan M.C."/>
            <person name="Butler G."/>
            <person name="Nguyen T.T.M."/>
            <person name="Dewar K."/>
            <person name="Conant G."/>
            <person name="Drula E."/>
            <person name="Henrissat B."/>
            <person name="Hansel C."/>
            <person name="Singer S."/>
            <person name="Hutchinson M.I."/>
            <person name="de Vries R.P."/>
            <person name="Natvig D.O."/>
            <person name="Powell A.J."/>
            <person name="Tsang A."/>
            <person name="Grigoriev I.V."/>
        </authorList>
    </citation>
    <scope>NUCLEOTIDE SEQUENCE [LARGE SCALE GENOMIC DNA]</scope>
    <source>
        <strain evidence="2 3">ATCC 24622</strain>
    </source>
</reference>
<accession>A0ABR3V076</accession>
<name>A0ABR3V076_9PEZI</name>
<gene>
    <name evidence="2" type="ORF">VTK73DRAFT_5952</name>
</gene>